<keyword evidence="3" id="KW-1185">Reference proteome</keyword>
<dbReference type="Proteomes" id="UP000424527">
    <property type="component" value="Unassembled WGS sequence"/>
</dbReference>
<protein>
    <submittedName>
        <fullName evidence="2">Uncharacterized protein</fullName>
    </submittedName>
</protein>
<dbReference type="SUPFAM" id="SSF52266">
    <property type="entry name" value="SGNH hydrolase"/>
    <property type="match status" value="1"/>
</dbReference>
<gene>
    <name evidence="2" type="ORF">D5F01_LYC08082</name>
</gene>
<proteinExistence type="predicted"/>
<evidence type="ECO:0000256" key="1">
    <source>
        <dbReference type="SAM" id="MobiDB-lite"/>
    </source>
</evidence>
<reference evidence="2 3" key="1">
    <citation type="submission" date="2019-07" db="EMBL/GenBank/DDBJ databases">
        <title>Chromosome genome assembly for large yellow croaker.</title>
        <authorList>
            <person name="Xiao S."/>
        </authorList>
    </citation>
    <scope>NUCLEOTIDE SEQUENCE [LARGE SCALE GENOMIC DNA]</scope>
    <source>
        <strain evidence="2">JMULYC20181020</strain>
        <tissue evidence="2">Muscle</tissue>
    </source>
</reference>
<evidence type="ECO:0000313" key="2">
    <source>
        <dbReference type="EMBL" id="KAE8292989.1"/>
    </source>
</evidence>
<dbReference type="InterPro" id="IPR036514">
    <property type="entry name" value="SGNH_hydro_sf"/>
</dbReference>
<name>A0A6G0INA3_LARCR</name>
<feature type="compositionally biased region" description="Low complexity" evidence="1">
    <location>
        <begin position="149"/>
        <end position="158"/>
    </location>
</feature>
<sequence>MQPQQSPGSSDTAHTEAVPLLYTQDLKNKSARKAYKQNVLKERAETLFSDSYKNGDASNLIFFTEQPLVWHSAIKTHSPSVKKEGICNGWKLKVKEAEDPDSPMTSIIIYKNGTVIVQGNLRQFELDFPLIKGRAQLEKCSPPDDSHTLPDTITTSTPTCPPAEQPSETLLQSPNQHHTHPPSPLIDSTPRPSRLAQQLDIVILIDSNGKFLNEKKLFPNHKVEKLWCPNSQHAMELLSEERLGSQSHIIIHTGTNELRTQQERVSESLRRMIEKASSTFPNSRVVISTLLSRKDFHPDTITRSHTPAH</sequence>
<dbReference type="AlphaFoldDB" id="A0A6G0INA3"/>
<organism evidence="2 3">
    <name type="scientific">Larimichthys crocea</name>
    <name type="common">Large yellow croaker</name>
    <name type="synonym">Pseudosciaena crocea</name>
    <dbReference type="NCBI Taxonomy" id="215358"/>
    <lineage>
        <taxon>Eukaryota</taxon>
        <taxon>Metazoa</taxon>
        <taxon>Chordata</taxon>
        <taxon>Craniata</taxon>
        <taxon>Vertebrata</taxon>
        <taxon>Euteleostomi</taxon>
        <taxon>Actinopterygii</taxon>
        <taxon>Neopterygii</taxon>
        <taxon>Teleostei</taxon>
        <taxon>Neoteleostei</taxon>
        <taxon>Acanthomorphata</taxon>
        <taxon>Eupercaria</taxon>
        <taxon>Sciaenidae</taxon>
        <taxon>Larimichthys</taxon>
    </lineage>
</organism>
<evidence type="ECO:0000313" key="3">
    <source>
        <dbReference type="Proteomes" id="UP000424527"/>
    </source>
</evidence>
<accession>A0A6G0INA3</accession>
<dbReference type="EMBL" id="REGW02000008">
    <property type="protein sequence ID" value="KAE8292989.1"/>
    <property type="molecule type" value="Genomic_DNA"/>
</dbReference>
<comment type="caution">
    <text evidence="2">The sequence shown here is derived from an EMBL/GenBank/DDBJ whole genome shotgun (WGS) entry which is preliminary data.</text>
</comment>
<feature type="compositionally biased region" description="Basic and acidic residues" evidence="1">
    <location>
        <begin position="137"/>
        <end position="148"/>
    </location>
</feature>
<feature type="compositionally biased region" description="Polar residues" evidence="1">
    <location>
        <begin position="166"/>
        <end position="176"/>
    </location>
</feature>
<dbReference type="Gene3D" id="3.40.50.1110">
    <property type="entry name" value="SGNH hydrolase"/>
    <property type="match status" value="1"/>
</dbReference>
<feature type="region of interest" description="Disordered" evidence="1">
    <location>
        <begin position="137"/>
        <end position="192"/>
    </location>
</feature>